<feature type="transmembrane region" description="Helical" evidence="2">
    <location>
        <begin position="50"/>
        <end position="76"/>
    </location>
</feature>
<name>A0AAU8MSJ6_9GAMM</name>
<feature type="transmembrane region" description="Helical" evidence="2">
    <location>
        <begin position="6"/>
        <end position="29"/>
    </location>
</feature>
<proteinExistence type="predicted"/>
<evidence type="ECO:0000313" key="3">
    <source>
        <dbReference type="EMBL" id="XCO74589.1"/>
    </source>
</evidence>
<keyword evidence="2" id="KW-0472">Membrane</keyword>
<evidence type="ECO:0000256" key="2">
    <source>
        <dbReference type="SAM" id="Phobius"/>
    </source>
</evidence>
<keyword evidence="2" id="KW-1133">Transmembrane helix</keyword>
<dbReference type="EMBL" id="CP159925">
    <property type="protein sequence ID" value="XCO74589.1"/>
    <property type="molecule type" value="Genomic_DNA"/>
</dbReference>
<keyword evidence="2" id="KW-0812">Transmembrane</keyword>
<protein>
    <submittedName>
        <fullName evidence="3">Uncharacterized protein</fullName>
    </submittedName>
</protein>
<reference evidence="3" key="1">
    <citation type="submission" date="2024-06" db="EMBL/GenBank/DDBJ databases">
        <authorList>
            <person name="Li S."/>
        </authorList>
    </citation>
    <scope>NUCLEOTIDE SEQUENCE</scope>
    <source>
        <strain evidence="3">SR10</strain>
    </source>
</reference>
<gene>
    <name evidence="3" type="ORF">ABU614_19770</name>
</gene>
<dbReference type="AlphaFoldDB" id="A0AAU8MSJ6"/>
<dbReference type="RefSeq" id="WP_363797434.1">
    <property type="nucleotide sequence ID" value="NZ_CP159925.1"/>
</dbReference>
<feature type="compositionally biased region" description="Low complexity" evidence="1">
    <location>
        <begin position="278"/>
        <end position="289"/>
    </location>
</feature>
<organism evidence="3">
    <name type="scientific">Lysobacter firmicutimachus</name>
    <dbReference type="NCBI Taxonomy" id="1792846"/>
    <lineage>
        <taxon>Bacteria</taxon>
        <taxon>Pseudomonadati</taxon>
        <taxon>Pseudomonadota</taxon>
        <taxon>Gammaproteobacteria</taxon>
        <taxon>Lysobacterales</taxon>
        <taxon>Lysobacteraceae</taxon>
        <taxon>Lysobacter</taxon>
    </lineage>
</organism>
<sequence length="310" mass="32417">MELVAVAYGLCGLLFLGGFACIVIGYRLVRARGRVATTPTEFTGKWGDREIHLGSGSLASLMVAVSAIWVGAGILVKPKLEYSNIAGNIGTRVIAATPADHKVQSIDKKKSDLQSELALNEASNHSVRAQATPGEHQDIRLLERRLQRMEENNAAQVAAMSKNSNAISKAIARIDETEERWTNSAKRIANILNGSLNTDAINSIEGKDLATNAAYTSSIESNLKTDLAVGVSDDRAALAAASASASVSASAWDSAAAAAAAPDVSWDTAVPDVATPAAADVAASASASSNQPDEIVPDYEEQPQSSSNDR</sequence>
<feature type="region of interest" description="Disordered" evidence="1">
    <location>
        <begin position="278"/>
        <end position="310"/>
    </location>
</feature>
<accession>A0AAU8MSJ6</accession>
<evidence type="ECO:0000256" key="1">
    <source>
        <dbReference type="SAM" id="MobiDB-lite"/>
    </source>
</evidence>